<comment type="caution">
    <text evidence="2">The sequence shown here is derived from an EMBL/GenBank/DDBJ whole genome shotgun (WGS) entry which is preliminary data.</text>
</comment>
<evidence type="ECO:0000313" key="2">
    <source>
        <dbReference type="EMBL" id="RHC56153.1"/>
    </source>
</evidence>
<organism evidence="2 3">
    <name type="scientific">Enterocloster bolteae</name>
    <dbReference type="NCBI Taxonomy" id="208479"/>
    <lineage>
        <taxon>Bacteria</taxon>
        <taxon>Bacillati</taxon>
        <taxon>Bacillota</taxon>
        <taxon>Clostridia</taxon>
        <taxon>Lachnospirales</taxon>
        <taxon>Lachnospiraceae</taxon>
        <taxon>Enterocloster</taxon>
    </lineage>
</organism>
<sequence length="405" mass="44517">MMGDGADRLAVIGMGWIGAYMVPCYRSLLGEGYEKRMFAVKAGSRGIEELRHRYGFEIIAGNCLDKLKEYKPGILVLSVRPHEVAGVAEDTIKPYVKYRREQGGGGLLLLSFAPSPRPEWYTRILGDGVRTVCILPAMETVIGGLDVYSLAFNKITYDPGCPPGREQLDAVRQFLKPLGQVFECTPDESLRLLSMSITYHMLYLLCFGLEPHYGDESGQGGCARAAGILYALNRRRLGLPGLITPAAAPDGRQMDGRQMDGRQMGGQQMDRLAWLEKGWYEGALAFAREAGGEAGNKAGPYDGREGGNGNGNGTRAGTAGNADIIAPRSFELHLLSLQLETREFLEAKLKDHATPGGMTEEAVSGFRQLWTGKDWMEGDVSMAYDISYRLAERVYKKGKALEKRR</sequence>
<accession>A0A414AWF3</accession>
<name>A0A414AWF3_9FIRM</name>
<dbReference type="AlphaFoldDB" id="A0A414AWF3"/>
<dbReference type="EMBL" id="QSHZ01000010">
    <property type="protein sequence ID" value="RHC56153.1"/>
    <property type="molecule type" value="Genomic_DNA"/>
</dbReference>
<protein>
    <submittedName>
        <fullName evidence="2">Uncharacterized protein</fullName>
    </submittedName>
</protein>
<dbReference type="Proteomes" id="UP000283975">
    <property type="component" value="Unassembled WGS sequence"/>
</dbReference>
<gene>
    <name evidence="2" type="ORF">DW839_11480</name>
</gene>
<proteinExistence type="predicted"/>
<feature type="region of interest" description="Disordered" evidence="1">
    <location>
        <begin position="295"/>
        <end position="315"/>
    </location>
</feature>
<dbReference type="Gene3D" id="3.40.50.720">
    <property type="entry name" value="NAD(P)-binding Rossmann-like Domain"/>
    <property type="match status" value="1"/>
</dbReference>
<evidence type="ECO:0000256" key="1">
    <source>
        <dbReference type="SAM" id="MobiDB-lite"/>
    </source>
</evidence>
<evidence type="ECO:0000313" key="3">
    <source>
        <dbReference type="Proteomes" id="UP000283975"/>
    </source>
</evidence>
<reference evidence="2 3" key="1">
    <citation type="submission" date="2018-08" db="EMBL/GenBank/DDBJ databases">
        <title>A genome reference for cultivated species of the human gut microbiota.</title>
        <authorList>
            <person name="Zou Y."/>
            <person name="Xue W."/>
            <person name="Luo G."/>
        </authorList>
    </citation>
    <scope>NUCLEOTIDE SEQUENCE [LARGE SCALE GENOMIC DNA]</scope>
    <source>
        <strain evidence="2 3">AM35-14</strain>
    </source>
</reference>